<dbReference type="AlphaFoldDB" id="A0A1N7Q9X1"/>
<accession>A0A1N7Q9X1</accession>
<organism evidence="1 2">
    <name type="scientific">Thalassolituus maritimus</name>
    <dbReference type="NCBI Taxonomy" id="484498"/>
    <lineage>
        <taxon>Bacteria</taxon>
        <taxon>Pseudomonadati</taxon>
        <taxon>Pseudomonadota</taxon>
        <taxon>Gammaproteobacteria</taxon>
        <taxon>Oceanospirillales</taxon>
        <taxon>Oceanospirillaceae</taxon>
        <taxon>Thalassolituus</taxon>
    </lineage>
</organism>
<name>A0A1N7Q9X1_9GAMM</name>
<dbReference type="OrthoDB" id="6193567at2"/>
<keyword evidence="2" id="KW-1185">Reference proteome</keyword>
<dbReference type="RefSeq" id="WP_076518141.1">
    <property type="nucleotide sequence ID" value="NZ_FTOH01000017.1"/>
</dbReference>
<proteinExistence type="predicted"/>
<protein>
    <recommendedName>
        <fullName evidence="3">Sporulation related domain-containing protein</fullName>
    </recommendedName>
</protein>
<dbReference type="EMBL" id="FTOH01000017">
    <property type="protein sequence ID" value="SIT19673.1"/>
    <property type="molecule type" value="Genomic_DNA"/>
</dbReference>
<sequence>MRWIVYSLIVINLGIAGYFIARPAEDSIARPQDGNHGQGKTLVLLSEKQSGNLPVSQQPVRPDPGKKLCYALGPYLDDISARVAQARSLELGLTGLISQHKVPNLKDAEFWVHVRPLPSRGEAMTLLRKLQARSVDSYIITQGDLADGISLGLFRQKSSADALQKKVTGLGFEDVAIREVGSTTTEFWVEIREISKLDETMRRRVKAEDQDVQWQMVSCRHQPADG</sequence>
<dbReference type="Proteomes" id="UP000185639">
    <property type="component" value="Unassembled WGS sequence"/>
</dbReference>
<evidence type="ECO:0000313" key="1">
    <source>
        <dbReference type="EMBL" id="SIT19673.1"/>
    </source>
</evidence>
<evidence type="ECO:0000313" key="2">
    <source>
        <dbReference type="Proteomes" id="UP000185639"/>
    </source>
</evidence>
<dbReference type="STRING" id="484498.SAMN05421686_1175"/>
<gene>
    <name evidence="1" type="ORF">SAMN05421686_1175</name>
</gene>
<reference evidence="2" key="1">
    <citation type="submission" date="2017-01" db="EMBL/GenBank/DDBJ databases">
        <authorList>
            <person name="Varghese N."/>
            <person name="Submissions S."/>
        </authorList>
    </citation>
    <scope>NUCLEOTIDE SEQUENCE [LARGE SCALE GENOMIC DNA]</scope>
    <source>
        <strain evidence="2">DSM 24913</strain>
    </source>
</reference>
<evidence type="ECO:0008006" key="3">
    <source>
        <dbReference type="Google" id="ProtNLM"/>
    </source>
</evidence>